<protein>
    <recommendedName>
        <fullName evidence="1">N-acetyltransferase domain-containing protein</fullName>
    </recommendedName>
</protein>
<dbReference type="SUPFAM" id="SSF55729">
    <property type="entry name" value="Acyl-CoA N-acyltransferases (Nat)"/>
    <property type="match status" value="1"/>
</dbReference>
<dbReference type="CDD" id="cd04301">
    <property type="entry name" value="NAT_SF"/>
    <property type="match status" value="1"/>
</dbReference>
<sequence>MEPRFRGKGVGTLLLDAATDLAEEMGAPGISLSVAPENERAHRLYLHVGFQPAGENRGHIVLVKRFSDAE</sequence>
<dbReference type="InterPro" id="IPR016181">
    <property type="entry name" value="Acyl_CoA_acyltransferase"/>
</dbReference>
<reference evidence="2 3" key="1">
    <citation type="journal article" date="2012" name="BMC Genomics">
        <title>Complete genome sequence, lifestyle, and multi-drug resistance of the human pathogen Corynebacterium resistens DSM 45100 isolated from blood samples of a leukemia patient.</title>
        <authorList>
            <person name="Schroder J."/>
            <person name="Maus I."/>
            <person name="Meyer K."/>
            <person name="Wordemann S."/>
            <person name="Blom J."/>
            <person name="Jaenicke S."/>
            <person name="Schneider J."/>
            <person name="Trost E."/>
            <person name="Tauch A."/>
        </authorList>
    </citation>
    <scope>NUCLEOTIDE SEQUENCE [LARGE SCALE GENOMIC DNA]</scope>
    <source>
        <strain evidence="3">DSM 45100 / JCM 12819 / CCUG 50093 / GTC 2026 / SICGH 158</strain>
    </source>
</reference>
<gene>
    <name evidence="2" type="ordered locus">CRES_0169</name>
</gene>
<dbReference type="Pfam" id="PF00583">
    <property type="entry name" value="Acetyltransf_1"/>
    <property type="match status" value="1"/>
</dbReference>
<dbReference type="InterPro" id="IPR000182">
    <property type="entry name" value="GNAT_dom"/>
</dbReference>
<dbReference type="HOGENOM" id="CLU_2750956_0_0_11"/>
<dbReference type="AlphaFoldDB" id="F8E1M7"/>
<dbReference type="eggNOG" id="COG0456">
    <property type="taxonomic scope" value="Bacteria"/>
</dbReference>
<dbReference type="GO" id="GO:0016747">
    <property type="term" value="F:acyltransferase activity, transferring groups other than amino-acyl groups"/>
    <property type="evidence" value="ECO:0007669"/>
    <property type="project" value="InterPro"/>
</dbReference>
<organism evidence="2 3">
    <name type="scientific">Corynebacterium resistens (strain DSM 45100 / JCM 12819 / GTC 2026 / SICGH 158)</name>
    <dbReference type="NCBI Taxonomy" id="662755"/>
    <lineage>
        <taxon>Bacteria</taxon>
        <taxon>Bacillati</taxon>
        <taxon>Actinomycetota</taxon>
        <taxon>Actinomycetes</taxon>
        <taxon>Mycobacteriales</taxon>
        <taxon>Corynebacteriaceae</taxon>
        <taxon>Corynebacterium</taxon>
    </lineage>
</organism>
<proteinExistence type="predicted"/>
<evidence type="ECO:0000259" key="1">
    <source>
        <dbReference type="PROSITE" id="PS51186"/>
    </source>
</evidence>
<accession>F8E1M7</accession>
<feature type="domain" description="N-acetyltransferase" evidence="1">
    <location>
        <begin position="1"/>
        <end position="67"/>
    </location>
</feature>
<dbReference type="EMBL" id="CP002857">
    <property type="protein sequence ID" value="AEI08532.1"/>
    <property type="molecule type" value="Genomic_DNA"/>
</dbReference>
<evidence type="ECO:0000313" key="2">
    <source>
        <dbReference type="EMBL" id="AEI08532.1"/>
    </source>
</evidence>
<dbReference type="PROSITE" id="PS51186">
    <property type="entry name" value="GNAT"/>
    <property type="match status" value="1"/>
</dbReference>
<name>F8E1M7_CORRG</name>
<evidence type="ECO:0000313" key="3">
    <source>
        <dbReference type="Proteomes" id="UP000000492"/>
    </source>
</evidence>
<dbReference type="KEGG" id="crd:CRES_0169"/>
<keyword evidence="3" id="KW-1185">Reference proteome</keyword>
<dbReference type="STRING" id="662755.CRES_0169"/>
<dbReference type="Proteomes" id="UP000000492">
    <property type="component" value="Chromosome"/>
</dbReference>
<dbReference type="Gene3D" id="3.40.630.30">
    <property type="match status" value="1"/>
</dbReference>